<keyword evidence="11" id="KW-0648">Protein biosynthesis</keyword>
<keyword evidence="5 8" id="KW-0963">Cytoplasm</keyword>
<gene>
    <name evidence="11" type="ORF">Pdw03_1306</name>
</gene>
<dbReference type="EMBL" id="CP060778">
    <property type="protein sequence ID" value="QQK46408.1"/>
    <property type="molecule type" value="Genomic_DNA"/>
</dbReference>
<evidence type="ECO:0000256" key="6">
    <source>
        <dbReference type="ARBA" id="ARBA00022980"/>
    </source>
</evidence>
<keyword evidence="7 8" id="KW-0687">Ribonucleoprotein</keyword>
<dbReference type="KEGG" id="pdp:PDIP_42110"/>
<dbReference type="GO" id="GO:0002188">
    <property type="term" value="P:translation reinitiation"/>
    <property type="evidence" value="ECO:0007669"/>
    <property type="project" value="TreeGrafter"/>
</dbReference>
<evidence type="ECO:0000256" key="4">
    <source>
        <dbReference type="ARBA" id="ARBA00020058"/>
    </source>
</evidence>
<dbReference type="Gene3D" id="3.30.780.10">
    <property type="entry name" value="SUI1-like domain"/>
    <property type="match status" value="1"/>
</dbReference>
<keyword evidence="6 8" id="KW-0689">Ribosomal protein</keyword>
<dbReference type="SUPFAM" id="SSF55159">
    <property type="entry name" value="eIF1-like"/>
    <property type="match status" value="1"/>
</dbReference>
<evidence type="ECO:0000256" key="2">
    <source>
        <dbReference type="ARBA" id="ARBA00007514"/>
    </source>
</evidence>
<dbReference type="InterPro" id="IPR046447">
    <property type="entry name" value="DENR_C"/>
</dbReference>
<evidence type="ECO:0000256" key="5">
    <source>
        <dbReference type="ARBA" id="ARBA00022490"/>
    </source>
</evidence>
<name>A0A7T6XSL5_PENDI</name>
<dbReference type="InterPro" id="IPR001950">
    <property type="entry name" value="SUI1"/>
</dbReference>
<evidence type="ECO:0000256" key="7">
    <source>
        <dbReference type="ARBA" id="ARBA00023274"/>
    </source>
</evidence>
<evidence type="ECO:0000259" key="10">
    <source>
        <dbReference type="PROSITE" id="PS50296"/>
    </source>
</evidence>
<reference evidence="11 12" key="1">
    <citation type="submission" date="2020-08" db="EMBL/GenBank/DDBJ databases">
        <title>The completed genome sequence of the pathogenic ascomycete fungus Penicillium digitatum.</title>
        <authorList>
            <person name="Wang M."/>
        </authorList>
    </citation>
    <scope>NUCLEOTIDE SEQUENCE [LARGE SCALE GENOMIC DNA]</scope>
    <source>
        <strain evidence="11 12">PdW03</strain>
    </source>
</reference>
<dbReference type="Proteomes" id="UP000595662">
    <property type="component" value="Chromosome 5"/>
</dbReference>
<dbReference type="Pfam" id="PF01253">
    <property type="entry name" value="SUI1"/>
    <property type="match status" value="1"/>
</dbReference>
<evidence type="ECO:0000256" key="8">
    <source>
        <dbReference type="RuleBase" id="RU361273"/>
    </source>
</evidence>
<sequence length="252" mass="28025">METGFDTCLHFRIYRHPGHQWADLAPYHDGDHSCMLNRLLPRDFSASDFPVSVNQGGRAYSTAPVVQARHVVYCGVCTLPPEYCEFGGTAKKCEEWLKDNESDLWDTLYSEDALNANLSALSVSAQERAAKDAAKKEAKAAANEARDSERKAASKIQIKRVERNKRKYVTVVIGLEVFGLENKKIAKDLGKKFATGSSVTRSPAGIEEITVQGDVSDDLREWLLEIHGKKIPASNIELIEDKKKKKSEGPMV</sequence>
<dbReference type="GO" id="GO:1990904">
    <property type="term" value="C:ribonucleoprotein complex"/>
    <property type="evidence" value="ECO:0007669"/>
    <property type="project" value="UniProtKB-KW"/>
</dbReference>
<dbReference type="AlphaFoldDB" id="A0A7T6XSL5"/>
<dbReference type="VEuPathDB" id="FungiDB:PDIP_42110"/>
<comment type="subunit">
    <text evidence="3 8">Interacts with the 40S ribosomal subunit.</text>
</comment>
<feature type="coiled-coil region" evidence="9">
    <location>
        <begin position="124"/>
        <end position="151"/>
    </location>
</feature>
<keyword evidence="11" id="KW-0396">Initiation factor</keyword>
<organism evidence="11 12">
    <name type="scientific">Penicillium digitatum</name>
    <name type="common">Green mold</name>
    <dbReference type="NCBI Taxonomy" id="36651"/>
    <lineage>
        <taxon>Eukaryota</taxon>
        <taxon>Fungi</taxon>
        <taxon>Dikarya</taxon>
        <taxon>Ascomycota</taxon>
        <taxon>Pezizomycotina</taxon>
        <taxon>Eurotiomycetes</taxon>
        <taxon>Eurotiomycetidae</taxon>
        <taxon>Eurotiales</taxon>
        <taxon>Aspergillaceae</taxon>
        <taxon>Penicillium</taxon>
    </lineage>
</organism>
<accession>A0A7T6XSL5</accession>
<proteinExistence type="inferred from homology"/>
<dbReference type="PANTHER" id="PTHR12789">
    <property type="entry name" value="DENSITY-REGULATED PROTEIN HOMOLOG"/>
    <property type="match status" value="1"/>
</dbReference>
<evidence type="ECO:0000256" key="3">
    <source>
        <dbReference type="ARBA" id="ARBA00011742"/>
    </source>
</evidence>
<keyword evidence="9" id="KW-0175">Coiled coil</keyword>
<dbReference type="RefSeq" id="XP_014535202.2">
    <property type="nucleotide sequence ID" value="XM_014679716.2"/>
</dbReference>
<protein>
    <recommendedName>
        <fullName evidence="4 8">Translation machinery-associated protein 22</fullName>
    </recommendedName>
</protein>
<comment type="subcellular location">
    <subcellularLocation>
        <location evidence="1 8">Cytoplasm</location>
    </subcellularLocation>
</comment>
<evidence type="ECO:0000313" key="12">
    <source>
        <dbReference type="Proteomes" id="UP000595662"/>
    </source>
</evidence>
<dbReference type="InterPro" id="IPR050318">
    <property type="entry name" value="DENR/SUI1_TIF"/>
</dbReference>
<dbReference type="Pfam" id="PF21023">
    <property type="entry name" value="DENR_N"/>
    <property type="match status" value="1"/>
</dbReference>
<dbReference type="GO" id="GO:0003743">
    <property type="term" value="F:translation initiation factor activity"/>
    <property type="evidence" value="ECO:0007669"/>
    <property type="project" value="UniProtKB-KW"/>
</dbReference>
<dbReference type="PANTHER" id="PTHR12789:SF0">
    <property type="entry name" value="DENSITY-REGULATED PROTEIN"/>
    <property type="match status" value="1"/>
</dbReference>
<dbReference type="CDD" id="cd11607">
    <property type="entry name" value="DENR_C"/>
    <property type="match status" value="1"/>
</dbReference>
<dbReference type="FunFam" id="3.30.780.10:FF:000014">
    <property type="entry name" value="Translation machinery-associated protein 22"/>
    <property type="match status" value="1"/>
</dbReference>
<dbReference type="PROSITE" id="PS50296">
    <property type="entry name" value="SUI1"/>
    <property type="match status" value="1"/>
</dbReference>
<dbReference type="NCBIfam" id="TIGR01159">
    <property type="entry name" value="DRP1"/>
    <property type="match status" value="1"/>
</dbReference>
<comment type="domain">
    <text evidence="8">The SUI1 domain may be involved in RNA binding.</text>
</comment>
<dbReference type="GO" id="GO:0005737">
    <property type="term" value="C:cytoplasm"/>
    <property type="evidence" value="ECO:0007669"/>
    <property type="project" value="UniProtKB-SubCell"/>
</dbReference>
<dbReference type="InterPro" id="IPR036877">
    <property type="entry name" value="SUI1_dom_sf"/>
</dbReference>
<evidence type="ECO:0000256" key="1">
    <source>
        <dbReference type="ARBA" id="ARBA00004496"/>
    </source>
</evidence>
<dbReference type="InterPro" id="IPR005873">
    <property type="entry name" value="DENR_eukaryotes"/>
</dbReference>
<dbReference type="GO" id="GO:0005840">
    <property type="term" value="C:ribosome"/>
    <property type="evidence" value="ECO:0007669"/>
    <property type="project" value="UniProtKB-KW"/>
</dbReference>
<dbReference type="GO" id="GO:0001731">
    <property type="term" value="P:formation of translation preinitiation complex"/>
    <property type="evidence" value="ECO:0007669"/>
    <property type="project" value="TreeGrafter"/>
</dbReference>
<evidence type="ECO:0000256" key="9">
    <source>
        <dbReference type="SAM" id="Coils"/>
    </source>
</evidence>
<evidence type="ECO:0000313" key="11">
    <source>
        <dbReference type="EMBL" id="QQK46408.1"/>
    </source>
</evidence>
<dbReference type="GeneID" id="26232529"/>
<comment type="similarity">
    <text evidence="2 8">Belongs to the DENR family.</text>
</comment>
<dbReference type="InterPro" id="IPR048517">
    <property type="entry name" value="DENR_N"/>
</dbReference>
<dbReference type="GO" id="GO:0003729">
    <property type="term" value="F:mRNA binding"/>
    <property type="evidence" value="ECO:0007669"/>
    <property type="project" value="TreeGrafter"/>
</dbReference>
<feature type="domain" description="SUI1" evidence="10">
    <location>
        <begin position="156"/>
        <end position="227"/>
    </location>
</feature>